<feature type="compositionally biased region" description="Polar residues" evidence="1">
    <location>
        <begin position="574"/>
        <end position="585"/>
    </location>
</feature>
<protein>
    <recommendedName>
        <fullName evidence="3">Phospholipid/glycerol acyltransferase domain-containing protein</fullName>
    </recommendedName>
</protein>
<keyword evidence="2" id="KW-0472">Membrane</keyword>
<feature type="transmembrane region" description="Helical" evidence="2">
    <location>
        <begin position="306"/>
        <end position="327"/>
    </location>
</feature>
<name>A0AAD5VI30_9APHY</name>
<feature type="transmembrane region" description="Helical" evidence="2">
    <location>
        <begin position="333"/>
        <end position="353"/>
    </location>
</feature>
<dbReference type="InterPro" id="IPR002123">
    <property type="entry name" value="Plipid/glycerol_acylTrfase"/>
</dbReference>
<dbReference type="GO" id="GO:0016287">
    <property type="term" value="F:glycerone-phosphate O-acyltransferase activity"/>
    <property type="evidence" value="ECO:0007669"/>
    <property type="project" value="TreeGrafter"/>
</dbReference>
<evidence type="ECO:0000313" key="5">
    <source>
        <dbReference type="Proteomes" id="UP001212997"/>
    </source>
</evidence>
<dbReference type="EMBL" id="JANAWD010000005">
    <property type="protein sequence ID" value="KAJ3491910.1"/>
    <property type="molecule type" value="Genomic_DNA"/>
</dbReference>
<dbReference type="SUPFAM" id="SSF69593">
    <property type="entry name" value="Glycerol-3-phosphate (1)-acyltransferase"/>
    <property type="match status" value="1"/>
</dbReference>
<dbReference type="Pfam" id="PF01553">
    <property type="entry name" value="Acyltransferase"/>
    <property type="match status" value="1"/>
</dbReference>
<sequence>MLDPAVLSSLFANPTVSYILTSAGNIPVDRKSNDRQKLFKGTFEALSKDLAVALFPEGTSYTEPRIMQVKDGAAWAALEYTKWVEEGGNKGQPVTIVPAAIVYTNKSKYRSRVVLEFGRPITMHSYKQEFLSGVEGAPRSAVKRLTAAIERELTEATINAPDWDTLYAARMARDLLWGDESSINLDEFTAVSQTLVDLFSTPGLTLNIIAIKKHLLTYYSLLQSTHLTNLVLESLPLSSSLDPSRPVPFPSRLLTVSHLVISTLDSLIRLPLFFLPLVVHLPAYLMARVGAKLVEDEEETQAQNKVVFGLLFLFLCYPAAFFFVWAFLKYTPVGALIAAFIVFLFASYHTKLVNDNYEHAKRLVAAWRVLVGVWLPERFDLSISALSQYTTPQLPPANPWIDRSRVRSRSSTPGPRSPSLSDNTTPDAPSTSPTSNPSVAAPSDSGERKSRRKRRPPSRKLIRHVLQARIEAAKALSSLFEQLEGAPEKQIRASSHLVRAYGGRLDNQQGQLTPQGGVPVVDEPAGWRSAREVIAFLRKRGAKIGNLETRVEGEWAAALSSDGEGTEEIDSDVLSGNSTPPSLAQ</sequence>
<accession>A0AAD5VI30</accession>
<dbReference type="GO" id="GO:0004366">
    <property type="term" value="F:glycerol-3-phosphate O-acyltransferase activity"/>
    <property type="evidence" value="ECO:0007669"/>
    <property type="project" value="TreeGrafter"/>
</dbReference>
<evidence type="ECO:0000256" key="1">
    <source>
        <dbReference type="SAM" id="MobiDB-lite"/>
    </source>
</evidence>
<keyword evidence="5" id="KW-1185">Reference proteome</keyword>
<organism evidence="4 5">
    <name type="scientific">Meripilus lineatus</name>
    <dbReference type="NCBI Taxonomy" id="2056292"/>
    <lineage>
        <taxon>Eukaryota</taxon>
        <taxon>Fungi</taxon>
        <taxon>Dikarya</taxon>
        <taxon>Basidiomycota</taxon>
        <taxon>Agaricomycotina</taxon>
        <taxon>Agaricomycetes</taxon>
        <taxon>Polyporales</taxon>
        <taxon>Meripilaceae</taxon>
        <taxon>Meripilus</taxon>
    </lineage>
</organism>
<feature type="compositionally biased region" description="Low complexity" evidence="1">
    <location>
        <begin position="409"/>
        <end position="443"/>
    </location>
</feature>
<dbReference type="InterPro" id="IPR052744">
    <property type="entry name" value="GPAT/DAPAT"/>
</dbReference>
<reference evidence="4" key="1">
    <citation type="submission" date="2022-07" db="EMBL/GenBank/DDBJ databases">
        <title>Genome Sequence of Physisporinus lineatus.</title>
        <authorList>
            <person name="Buettner E."/>
        </authorList>
    </citation>
    <scope>NUCLEOTIDE SEQUENCE</scope>
    <source>
        <strain evidence="4">VT162</strain>
    </source>
</reference>
<evidence type="ECO:0000256" key="2">
    <source>
        <dbReference type="SAM" id="Phobius"/>
    </source>
</evidence>
<dbReference type="SMART" id="SM00563">
    <property type="entry name" value="PlsC"/>
    <property type="match status" value="1"/>
</dbReference>
<gene>
    <name evidence="4" type="ORF">NLI96_g342</name>
</gene>
<evidence type="ECO:0000259" key="3">
    <source>
        <dbReference type="SMART" id="SM00563"/>
    </source>
</evidence>
<dbReference type="GO" id="GO:0008654">
    <property type="term" value="P:phospholipid biosynthetic process"/>
    <property type="evidence" value="ECO:0007669"/>
    <property type="project" value="TreeGrafter"/>
</dbReference>
<proteinExistence type="predicted"/>
<dbReference type="Proteomes" id="UP001212997">
    <property type="component" value="Unassembled WGS sequence"/>
</dbReference>
<dbReference type="PANTHER" id="PTHR31605">
    <property type="entry name" value="GLYCEROL-3-PHOSPHATE O-ACYLTRANSFERASE 1"/>
    <property type="match status" value="1"/>
</dbReference>
<feature type="domain" description="Phospholipid/glycerol acyltransferase" evidence="3">
    <location>
        <begin position="1"/>
        <end position="104"/>
    </location>
</feature>
<feature type="region of interest" description="Disordered" evidence="1">
    <location>
        <begin position="397"/>
        <end position="460"/>
    </location>
</feature>
<feature type="region of interest" description="Disordered" evidence="1">
    <location>
        <begin position="558"/>
        <end position="585"/>
    </location>
</feature>
<evidence type="ECO:0000313" key="4">
    <source>
        <dbReference type="EMBL" id="KAJ3491910.1"/>
    </source>
</evidence>
<feature type="compositionally biased region" description="Basic residues" evidence="1">
    <location>
        <begin position="449"/>
        <end position="460"/>
    </location>
</feature>
<dbReference type="PANTHER" id="PTHR31605:SF0">
    <property type="entry name" value="GLYCEROL-3-PHOSPHATE O-ACYLTRANSFERASE 1"/>
    <property type="match status" value="1"/>
</dbReference>
<feature type="transmembrane region" description="Helical" evidence="2">
    <location>
        <begin position="267"/>
        <end position="285"/>
    </location>
</feature>
<keyword evidence="2" id="KW-1133">Transmembrane helix</keyword>
<keyword evidence="2" id="KW-0812">Transmembrane</keyword>
<comment type="caution">
    <text evidence="4">The sequence shown here is derived from an EMBL/GenBank/DDBJ whole genome shotgun (WGS) entry which is preliminary data.</text>
</comment>
<dbReference type="AlphaFoldDB" id="A0AAD5VI30"/>